<feature type="region of interest" description="Disordered" evidence="1">
    <location>
        <begin position="31"/>
        <end position="50"/>
    </location>
</feature>
<name>F1YLB5_9ACTN</name>
<organism evidence="2 3">
    <name type="scientific">Gordonia neofelifaecis NRRL B-59395</name>
    <dbReference type="NCBI Taxonomy" id="644548"/>
    <lineage>
        <taxon>Bacteria</taxon>
        <taxon>Bacillati</taxon>
        <taxon>Actinomycetota</taxon>
        <taxon>Actinomycetes</taxon>
        <taxon>Mycobacteriales</taxon>
        <taxon>Gordoniaceae</taxon>
        <taxon>Gordonia</taxon>
    </lineage>
</organism>
<evidence type="ECO:0000313" key="2">
    <source>
        <dbReference type="EMBL" id="EGD54575.1"/>
    </source>
</evidence>
<dbReference type="AlphaFoldDB" id="F1YLB5"/>
<dbReference type="RefSeq" id="WP_009679877.1">
    <property type="nucleotide sequence ID" value="NZ_AEUD01000011.1"/>
</dbReference>
<feature type="compositionally biased region" description="Basic and acidic residues" evidence="1">
    <location>
        <begin position="40"/>
        <end position="50"/>
    </location>
</feature>
<keyword evidence="3" id="KW-1185">Reference proteome</keyword>
<sequence length="50" mass="5331">MPNKLLVAVASTLVLVLTAVVVVLRRARTEHPPVSPTVPRIEDVRGSSAD</sequence>
<evidence type="ECO:0000256" key="1">
    <source>
        <dbReference type="SAM" id="MobiDB-lite"/>
    </source>
</evidence>
<dbReference type="Proteomes" id="UP000035065">
    <property type="component" value="Unassembled WGS sequence"/>
</dbReference>
<gene>
    <name evidence="2" type="ORF">SCNU_13373</name>
</gene>
<evidence type="ECO:0000313" key="3">
    <source>
        <dbReference type="Proteomes" id="UP000035065"/>
    </source>
</evidence>
<protein>
    <submittedName>
        <fullName evidence="2">Uncharacterized protein</fullName>
    </submittedName>
</protein>
<accession>F1YLB5</accession>
<dbReference type="EMBL" id="AEUD01000011">
    <property type="protein sequence ID" value="EGD54575.1"/>
    <property type="molecule type" value="Genomic_DNA"/>
</dbReference>
<reference evidence="2 3" key="1">
    <citation type="journal article" date="2011" name="J. Bacteriol.">
        <title>Draft Genome Sequence of Gordonia neofelifaecis NRRL B-59395, a Cholesterol-Degrading Actinomycete.</title>
        <authorList>
            <person name="Ge F."/>
            <person name="Li W."/>
            <person name="Chen G."/>
            <person name="Liu Y."/>
            <person name="Zhang G."/>
            <person name="Yong B."/>
            <person name="Wang Q."/>
            <person name="Wang N."/>
            <person name="Huang Z."/>
            <person name="Li W."/>
            <person name="Wang J."/>
            <person name="Wu C."/>
            <person name="Xie Q."/>
            <person name="Liu G."/>
        </authorList>
    </citation>
    <scope>NUCLEOTIDE SEQUENCE [LARGE SCALE GENOMIC DNA]</scope>
    <source>
        <strain evidence="2 3">NRRL B-59395</strain>
    </source>
</reference>
<proteinExistence type="predicted"/>
<comment type="caution">
    <text evidence="2">The sequence shown here is derived from an EMBL/GenBank/DDBJ whole genome shotgun (WGS) entry which is preliminary data.</text>
</comment>